<dbReference type="GO" id="GO:0016787">
    <property type="term" value="F:hydrolase activity"/>
    <property type="evidence" value="ECO:0007669"/>
    <property type="project" value="UniProtKB-UniRule"/>
</dbReference>
<feature type="short sequence motif" description="GXGXXG" evidence="4">
    <location>
        <begin position="24"/>
        <end position="29"/>
    </location>
</feature>
<dbReference type="PROSITE" id="PS51635">
    <property type="entry name" value="PNPLA"/>
    <property type="match status" value="1"/>
</dbReference>
<dbReference type="InterPro" id="IPR016035">
    <property type="entry name" value="Acyl_Trfase/lysoPLipase"/>
</dbReference>
<name>A0A368X6H8_9BURK</name>
<evidence type="ECO:0000256" key="1">
    <source>
        <dbReference type="ARBA" id="ARBA00022801"/>
    </source>
</evidence>
<feature type="active site" description="Proton acceptor" evidence="4">
    <location>
        <position position="222"/>
    </location>
</feature>
<keyword evidence="2 4" id="KW-0442">Lipid degradation</keyword>
<keyword evidence="7" id="KW-1185">Reference proteome</keyword>
<keyword evidence="3 4" id="KW-0443">Lipid metabolism</keyword>
<dbReference type="Proteomes" id="UP000252884">
    <property type="component" value="Unassembled WGS sequence"/>
</dbReference>
<evidence type="ECO:0000313" key="7">
    <source>
        <dbReference type="Proteomes" id="UP000252884"/>
    </source>
</evidence>
<comment type="caution">
    <text evidence="6">The sequence shown here is derived from an EMBL/GenBank/DDBJ whole genome shotgun (WGS) entry which is preliminary data.</text>
</comment>
<dbReference type="GO" id="GO:0016042">
    <property type="term" value="P:lipid catabolic process"/>
    <property type="evidence" value="ECO:0007669"/>
    <property type="project" value="UniProtKB-UniRule"/>
</dbReference>
<dbReference type="Pfam" id="PF12536">
    <property type="entry name" value="DUF3734"/>
    <property type="match status" value="1"/>
</dbReference>
<evidence type="ECO:0000259" key="5">
    <source>
        <dbReference type="PROSITE" id="PS51635"/>
    </source>
</evidence>
<dbReference type="EMBL" id="QPJK01000019">
    <property type="protein sequence ID" value="RCW63435.1"/>
    <property type="molecule type" value="Genomic_DNA"/>
</dbReference>
<feature type="short sequence motif" description="DGA/G" evidence="4">
    <location>
        <begin position="222"/>
        <end position="224"/>
    </location>
</feature>
<gene>
    <name evidence="6" type="ORF">DES41_11940</name>
</gene>
<accession>A0A368X6H8</accession>
<dbReference type="Gene3D" id="3.40.1090.10">
    <property type="entry name" value="Cytosolic phospholipase A2 catalytic domain"/>
    <property type="match status" value="2"/>
</dbReference>
<dbReference type="SUPFAM" id="SSF52151">
    <property type="entry name" value="FabD/lysophospholipase-like"/>
    <property type="match status" value="1"/>
</dbReference>
<dbReference type="InterPro" id="IPR021095">
    <property type="entry name" value="DUF3734"/>
</dbReference>
<feature type="active site" description="Nucleophile" evidence="4">
    <location>
        <position position="53"/>
    </location>
</feature>
<dbReference type="InterPro" id="IPR002641">
    <property type="entry name" value="PNPLA_dom"/>
</dbReference>
<dbReference type="Pfam" id="PF01734">
    <property type="entry name" value="Patatin"/>
    <property type="match status" value="1"/>
</dbReference>
<feature type="short sequence motif" description="GXSXG" evidence="4">
    <location>
        <begin position="51"/>
        <end position="55"/>
    </location>
</feature>
<sequence length="391" mass="41787">MATSPSLARSVAAPAEQCVLVLQGGGALGAYQAGVYEALAERSVAPDWVAGVSIGAINAALIAGNPPERRVDQLRAFWAQVSSGLPMPALPASYGDEARSLFNASSAALTASFGVPGFFMPRIPPAPLQPAGTAAALSWYDTSPLRSTLERLVDFDRINDAHCRGKVRLSVGAVELETGNSVYFDSADPTCTHPIGPQHVMASGALPPGFAPVPVDGKWYWDGGVVSNTPLQYVIDQPTVLDMLVFQVDLFSARGALPRNLDEVAERAKDIQYASRTRMNTDLVAAQQRLAEAAQRLADKLPAALQDDPDLQALLNAGNCNAVTVMHLIHRSKSHAGQSKDYEFSRQTVADHWAAGRADVEASFANPRWRDRPRKKAGMTVLDLAPRPSGR</sequence>
<reference evidence="6 7" key="1">
    <citation type="submission" date="2018-07" db="EMBL/GenBank/DDBJ databases">
        <title>Genomic Encyclopedia of Type Strains, Phase IV (KMG-IV): sequencing the most valuable type-strain genomes for metagenomic binning, comparative biology and taxonomic classification.</title>
        <authorList>
            <person name="Goeker M."/>
        </authorList>
    </citation>
    <scope>NUCLEOTIDE SEQUENCE [LARGE SCALE GENOMIC DNA]</scope>
    <source>
        <strain evidence="6 7">DSM 21634</strain>
    </source>
</reference>
<dbReference type="AlphaFoldDB" id="A0A368X6H8"/>
<dbReference type="PANTHER" id="PTHR14226:SF57">
    <property type="entry name" value="BLR7027 PROTEIN"/>
    <property type="match status" value="1"/>
</dbReference>
<keyword evidence="1 4" id="KW-0378">Hydrolase</keyword>
<organism evidence="6 7">
    <name type="scientific">Pseudorhodoferax soli</name>
    <dbReference type="NCBI Taxonomy" id="545864"/>
    <lineage>
        <taxon>Bacteria</taxon>
        <taxon>Pseudomonadati</taxon>
        <taxon>Pseudomonadota</taxon>
        <taxon>Betaproteobacteria</taxon>
        <taxon>Burkholderiales</taxon>
        <taxon>Comamonadaceae</taxon>
    </lineage>
</organism>
<evidence type="ECO:0000256" key="2">
    <source>
        <dbReference type="ARBA" id="ARBA00022963"/>
    </source>
</evidence>
<feature type="domain" description="PNPLA" evidence="5">
    <location>
        <begin position="20"/>
        <end position="235"/>
    </location>
</feature>
<evidence type="ECO:0000256" key="3">
    <source>
        <dbReference type="ARBA" id="ARBA00023098"/>
    </source>
</evidence>
<dbReference type="CDD" id="cd07209">
    <property type="entry name" value="Pat_hypo_Ecoli_Z1214_like"/>
    <property type="match status" value="1"/>
</dbReference>
<dbReference type="PANTHER" id="PTHR14226">
    <property type="entry name" value="NEUROPATHY TARGET ESTERASE/SWISS CHEESE D.MELANOGASTER"/>
    <property type="match status" value="1"/>
</dbReference>
<evidence type="ECO:0000313" key="6">
    <source>
        <dbReference type="EMBL" id="RCW63435.1"/>
    </source>
</evidence>
<dbReference type="RefSeq" id="WP_245966053.1">
    <property type="nucleotide sequence ID" value="NZ_QPJK01000019.1"/>
</dbReference>
<protein>
    <submittedName>
        <fullName evidence="6">NTE family protein</fullName>
    </submittedName>
</protein>
<dbReference type="InterPro" id="IPR050301">
    <property type="entry name" value="NTE"/>
</dbReference>
<proteinExistence type="predicted"/>
<evidence type="ECO:0000256" key="4">
    <source>
        <dbReference type="PROSITE-ProRule" id="PRU01161"/>
    </source>
</evidence>